<dbReference type="PANTHER" id="PTHR30004">
    <property type="entry name" value="4-HYDROXYTHREONINE-4-PHOSPHATE DEHYDROGENASE"/>
    <property type="match status" value="1"/>
</dbReference>
<dbReference type="Proteomes" id="UP000190667">
    <property type="component" value="Unassembled WGS sequence"/>
</dbReference>
<dbReference type="EMBL" id="MRUL01000001">
    <property type="protein sequence ID" value="OON41844.1"/>
    <property type="molecule type" value="Genomic_DNA"/>
</dbReference>
<proteinExistence type="predicted"/>
<dbReference type="Pfam" id="PF04166">
    <property type="entry name" value="PdxA"/>
    <property type="match status" value="1"/>
</dbReference>
<sequence>MTSEVVRTPFAAAEKPHIVLAVGDPAGIGPEIIVSLLANPRTADKANITLIANMPALEAAAASRGVALPVESDWLAIPQWPGLNRHIAPAQVAAENGRFILESLEIGTRMVASGQADALCFGPLNKGAMRLGGMQQQDEMRWLANELNYDGVCGEFNVLDKLWTARVTSHIPLSAVSSQLSAEKVARAIGMLTQALKDSGVAQPRIGVCGLNPHNGDNGNYGDEEGRIITPGIQLAASQGHPADGPYPADTIFLRARDGQFDGIVSMYHDQGQIATKMMGFDIGVTVQGGLPIPVTTPAHGTAYEIVGKGVARTTAMENAFDLACRMGLSHRQKLLSGAK</sequence>
<evidence type="ECO:0000256" key="3">
    <source>
        <dbReference type="ARBA" id="ARBA00023027"/>
    </source>
</evidence>
<name>A0A1S8YRZ6_9GAMM</name>
<evidence type="ECO:0000313" key="4">
    <source>
        <dbReference type="EMBL" id="OON41844.1"/>
    </source>
</evidence>
<dbReference type="PANTHER" id="PTHR30004:SF3">
    <property type="entry name" value="4-HYDROXYTHREONINE-4-PHOSPHATE DEHYDROGENASE 2-RELATED"/>
    <property type="match status" value="1"/>
</dbReference>
<keyword evidence="3" id="KW-0520">NAD</keyword>
<gene>
    <name evidence="4" type="ORF">BTJ39_01410</name>
</gene>
<dbReference type="AlphaFoldDB" id="A0A1S8YRZ6"/>
<keyword evidence="5" id="KW-1185">Reference proteome</keyword>
<evidence type="ECO:0000256" key="2">
    <source>
        <dbReference type="ARBA" id="ARBA00023002"/>
    </source>
</evidence>
<dbReference type="STRING" id="1926881.BTJ39_01410"/>
<dbReference type="Gene3D" id="3.40.718.10">
    <property type="entry name" value="Isopropylmalate Dehydrogenase"/>
    <property type="match status" value="1"/>
</dbReference>
<protein>
    <submittedName>
        <fullName evidence="4">4-hydroxythreonine-4-phosphate dehydrogenase</fullName>
    </submittedName>
</protein>
<dbReference type="OrthoDB" id="9801783at2"/>
<accession>A0A1S8YRZ6</accession>
<keyword evidence="1" id="KW-0479">Metal-binding</keyword>
<dbReference type="GO" id="GO:0051287">
    <property type="term" value="F:NAD binding"/>
    <property type="evidence" value="ECO:0007669"/>
    <property type="project" value="InterPro"/>
</dbReference>
<reference evidence="4 5" key="1">
    <citation type="submission" date="2016-12" db="EMBL/GenBank/DDBJ databases">
        <title>Izhakiella australiana sp. nov. of genus Izhakiella isolated from Australian desert.</title>
        <authorList>
            <person name="Ji M."/>
        </authorList>
    </citation>
    <scope>NUCLEOTIDE SEQUENCE [LARGE SCALE GENOMIC DNA]</scope>
    <source>
        <strain evidence="4 5">D4N98</strain>
    </source>
</reference>
<dbReference type="RefSeq" id="WP_078000869.1">
    <property type="nucleotide sequence ID" value="NZ_MRUL01000001.1"/>
</dbReference>
<dbReference type="GO" id="GO:0046872">
    <property type="term" value="F:metal ion binding"/>
    <property type="evidence" value="ECO:0007669"/>
    <property type="project" value="UniProtKB-KW"/>
</dbReference>
<evidence type="ECO:0000256" key="1">
    <source>
        <dbReference type="ARBA" id="ARBA00022723"/>
    </source>
</evidence>
<evidence type="ECO:0000313" key="5">
    <source>
        <dbReference type="Proteomes" id="UP000190667"/>
    </source>
</evidence>
<comment type="caution">
    <text evidence="4">The sequence shown here is derived from an EMBL/GenBank/DDBJ whole genome shotgun (WGS) entry which is preliminary data.</text>
</comment>
<dbReference type="GO" id="GO:0016491">
    <property type="term" value="F:oxidoreductase activity"/>
    <property type="evidence" value="ECO:0007669"/>
    <property type="project" value="UniProtKB-KW"/>
</dbReference>
<keyword evidence="2" id="KW-0560">Oxidoreductase</keyword>
<dbReference type="SUPFAM" id="SSF53659">
    <property type="entry name" value="Isocitrate/Isopropylmalate dehydrogenase-like"/>
    <property type="match status" value="1"/>
</dbReference>
<organism evidence="4 5">
    <name type="scientific">Izhakiella australiensis</name>
    <dbReference type="NCBI Taxonomy" id="1926881"/>
    <lineage>
        <taxon>Bacteria</taxon>
        <taxon>Pseudomonadati</taxon>
        <taxon>Pseudomonadota</taxon>
        <taxon>Gammaproteobacteria</taxon>
        <taxon>Enterobacterales</taxon>
        <taxon>Erwiniaceae</taxon>
        <taxon>Izhakiella</taxon>
    </lineage>
</organism>
<dbReference type="InterPro" id="IPR005255">
    <property type="entry name" value="PdxA_fam"/>
</dbReference>